<protein>
    <submittedName>
        <fullName evidence="3">Serine/arginine repetitive matrix protein 1-like</fullName>
    </submittedName>
</protein>
<keyword evidence="2" id="KW-1185">Reference proteome</keyword>
<dbReference type="KEGG" id="pmrn:116955535"/>
<reference evidence="3" key="1">
    <citation type="submission" date="2025-08" db="UniProtKB">
        <authorList>
            <consortium name="RefSeq"/>
        </authorList>
    </citation>
    <scope>IDENTIFICATION</scope>
    <source>
        <tissue evidence="3">Sperm</tissue>
    </source>
</reference>
<evidence type="ECO:0000313" key="3">
    <source>
        <dbReference type="RefSeq" id="XP_032832558.1"/>
    </source>
</evidence>
<proteinExistence type="predicted"/>
<name>A0AAJ7U9W7_PETMA</name>
<dbReference type="RefSeq" id="XP_032832558.1">
    <property type="nucleotide sequence ID" value="XM_032976667.1"/>
</dbReference>
<feature type="compositionally biased region" description="Low complexity" evidence="1">
    <location>
        <begin position="23"/>
        <end position="35"/>
    </location>
</feature>
<feature type="compositionally biased region" description="Basic and acidic residues" evidence="1">
    <location>
        <begin position="132"/>
        <end position="146"/>
    </location>
</feature>
<dbReference type="AlphaFoldDB" id="A0AAJ7U9W7"/>
<gene>
    <name evidence="3" type="primary">LOC116955535</name>
</gene>
<feature type="compositionally biased region" description="Pro residues" evidence="1">
    <location>
        <begin position="51"/>
        <end position="66"/>
    </location>
</feature>
<feature type="region of interest" description="Disordered" evidence="1">
    <location>
        <begin position="239"/>
        <end position="273"/>
    </location>
</feature>
<feature type="compositionally biased region" description="Basic and acidic residues" evidence="1">
    <location>
        <begin position="239"/>
        <end position="254"/>
    </location>
</feature>
<accession>A0AAJ7U9W7</accession>
<sequence length="273" mass="30155">MDNVGSGGPGRRGGAGPRRSFRRACSAFFRRLASRLQQPTPPPWDVDIDKPPPSQSPSPGPTPRPSPVSHQPPTLHPRGAPRRRLDSPTPHPRIHPRSEDNNNGDNDYITDPTQGEVMGPRAPPEGSLVNTGREHRAPKARTRDVAAPRGPEQHSVMGTADSVDTVGEEQSEEGVRQQQQQPPPLEVEADYVVVLPAKATDFNSNVTEMMRRRESPARQATGEHVAWIERGHHREMCVERRDGGDDNGRRELHGEVTCSEQSLDLGALRRRRS</sequence>
<evidence type="ECO:0000256" key="1">
    <source>
        <dbReference type="SAM" id="MobiDB-lite"/>
    </source>
</evidence>
<evidence type="ECO:0000313" key="2">
    <source>
        <dbReference type="Proteomes" id="UP001318040"/>
    </source>
</evidence>
<feature type="compositionally biased region" description="Gly residues" evidence="1">
    <location>
        <begin position="1"/>
        <end position="16"/>
    </location>
</feature>
<feature type="region of interest" description="Disordered" evidence="1">
    <location>
        <begin position="205"/>
        <end position="227"/>
    </location>
</feature>
<dbReference type="Proteomes" id="UP001318040">
    <property type="component" value="Chromosome 60"/>
</dbReference>
<feature type="region of interest" description="Disordered" evidence="1">
    <location>
        <begin position="1"/>
        <end position="185"/>
    </location>
</feature>
<organism evidence="2 3">
    <name type="scientific">Petromyzon marinus</name>
    <name type="common">Sea lamprey</name>
    <dbReference type="NCBI Taxonomy" id="7757"/>
    <lineage>
        <taxon>Eukaryota</taxon>
        <taxon>Metazoa</taxon>
        <taxon>Chordata</taxon>
        <taxon>Craniata</taxon>
        <taxon>Vertebrata</taxon>
        <taxon>Cyclostomata</taxon>
        <taxon>Hyperoartia</taxon>
        <taxon>Petromyzontiformes</taxon>
        <taxon>Petromyzontidae</taxon>
        <taxon>Petromyzon</taxon>
    </lineage>
</organism>